<reference evidence="1 2" key="1">
    <citation type="journal article" date="2024" name="BMC Genomics">
        <title>De novo assembly and annotation of Popillia japonica's genome with initial clues to its potential as an invasive pest.</title>
        <authorList>
            <person name="Cucini C."/>
            <person name="Boschi S."/>
            <person name="Funari R."/>
            <person name="Cardaioli E."/>
            <person name="Iannotti N."/>
            <person name="Marturano G."/>
            <person name="Paoli F."/>
            <person name="Bruttini M."/>
            <person name="Carapelli A."/>
            <person name="Frati F."/>
            <person name="Nardi F."/>
        </authorList>
    </citation>
    <scope>NUCLEOTIDE SEQUENCE [LARGE SCALE GENOMIC DNA]</scope>
    <source>
        <strain evidence="1">DMR45628</strain>
    </source>
</reference>
<proteinExistence type="predicted"/>
<gene>
    <name evidence="1" type="ORF">QE152_g40750</name>
</gene>
<organism evidence="1 2">
    <name type="scientific">Popillia japonica</name>
    <name type="common">Japanese beetle</name>
    <dbReference type="NCBI Taxonomy" id="7064"/>
    <lineage>
        <taxon>Eukaryota</taxon>
        <taxon>Metazoa</taxon>
        <taxon>Ecdysozoa</taxon>
        <taxon>Arthropoda</taxon>
        <taxon>Hexapoda</taxon>
        <taxon>Insecta</taxon>
        <taxon>Pterygota</taxon>
        <taxon>Neoptera</taxon>
        <taxon>Endopterygota</taxon>
        <taxon>Coleoptera</taxon>
        <taxon>Polyphaga</taxon>
        <taxon>Scarabaeiformia</taxon>
        <taxon>Scarabaeidae</taxon>
        <taxon>Rutelinae</taxon>
        <taxon>Popillia</taxon>
    </lineage>
</organism>
<name>A0AAW1HFC3_POPJA</name>
<keyword evidence="2" id="KW-1185">Reference proteome</keyword>
<comment type="caution">
    <text evidence="1">The sequence shown here is derived from an EMBL/GenBank/DDBJ whole genome shotgun (WGS) entry which is preliminary data.</text>
</comment>
<dbReference type="EMBL" id="JASPKY010001373">
    <property type="protein sequence ID" value="KAK9674946.1"/>
    <property type="molecule type" value="Genomic_DNA"/>
</dbReference>
<accession>A0AAW1HFC3</accession>
<protein>
    <recommendedName>
        <fullName evidence="3">Transposase</fullName>
    </recommendedName>
</protein>
<evidence type="ECO:0008006" key="3">
    <source>
        <dbReference type="Google" id="ProtNLM"/>
    </source>
</evidence>
<sequence>MPDPWLLISQPSTIFWEVCCGYGKYKFEATDIWNLDESGINTVMSPPKDVAQKGKKQVAQASSGERGEQVTFVGIVNAAGATAPPIFIYP</sequence>
<evidence type="ECO:0000313" key="2">
    <source>
        <dbReference type="Proteomes" id="UP001458880"/>
    </source>
</evidence>
<evidence type="ECO:0000313" key="1">
    <source>
        <dbReference type="EMBL" id="KAK9674946.1"/>
    </source>
</evidence>
<dbReference type="Proteomes" id="UP001458880">
    <property type="component" value="Unassembled WGS sequence"/>
</dbReference>
<dbReference type="AlphaFoldDB" id="A0AAW1HFC3"/>